<feature type="transmembrane region" description="Helical" evidence="8">
    <location>
        <begin position="261"/>
        <end position="285"/>
    </location>
</feature>
<evidence type="ECO:0000256" key="4">
    <source>
        <dbReference type="ARBA" id="ARBA00022692"/>
    </source>
</evidence>
<feature type="transmembrane region" description="Helical" evidence="8">
    <location>
        <begin position="327"/>
        <end position="346"/>
    </location>
</feature>
<feature type="transmembrane region" description="Helical" evidence="8">
    <location>
        <begin position="23"/>
        <end position="50"/>
    </location>
</feature>
<feature type="transmembrane region" description="Helical" evidence="8">
    <location>
        <begin position="177"/>
        <end position="199"/>
    </location>
</feature>
<dbReference type="Pfam" id="PF00083">
    <property type="entry name" value="Sugar_tr"/>
    <property type="match status" value="1"/>
</dbReference>
<dbReference type="InterPro" id="IPR003663">
    <property type="entry name" value="Sugar/inositol_transpt"/>
</dbReference>
<dbReference type="PANTHER" id="PTHR48020:SF12">
    <property type="entry name" value="PROTON MYO-INOSITOL COTRANSPORTER"/>
    <property type="match status" value="1"/>
</dbReference>
<organism evidence="10 11">
    <name type="scientific">Nesterenkonia aerolata</name>
    <dbReference type="NCBI Taxonomy" id="3074079"/>
    <lineage>
        <taxon>Bacteria</taxon>
        <taxon>Bacillati</taxon>
        <taxon>Actinomycetota</taxon>
        <taxon>Actinomycetes</taxon>
        <taxon>Micrococcales</taxon>
        <taxon>Micrococcaceae</taxon>
        <taxon>Nesterenkonia</taxon>
    </lineage>
</organism>
<evidence type="ECO:0000313" key="11">
    <source>
        <dbReference type="Proteomes" id="UP001251870"/>
    </source>
</evidence>
<evidence type="ECO:0000256" key="2">
    <source>
        <dbReference type="ARBA" id="ARBA00010992"/>
    </source>
</evidence>
<comment type="caution">
    <text evidence="10">The sequence shown here is derived from an EMBL/GenBank/DDBJ whole genome shotgun (WGS) entry which is preliminary data.</text>
</comment>
<keyword evidence="5 8" id="KW-1133">Transmembrane helix</keyword>
<dbReference type="InterPro" id="IPR050814">
    <property type="entry name" value="Myo-inositol_Transporter"/>
</dbReference>
<dbReference type="RefSeq" id="WP_310548974.1">
    <property type="nucleotide sequence ID" value="NZ_JAVKGR010000014.1"/>
</dbReference>
<dbReference type="PANTHER" id="PTHR48020">
    <property type="entry name" value="PROTON MYO-INOSITOL COTRANSPORTER"/>
    <property type="match status" value="1"/>
</dbReference>
<evidence type="ECO:0000256" key="5">
    <source>
        <dbReference type="ARBA" id="ARBA00022989"/>
    </source>
</evidence>
<accession>A0ABU2DTZ8</accession>
<feature type="transmembrane region" description="Helical" evidence="8">
    <location>
        <begin position="427"/>
        <end position="448"/>
    </location>
</feature>
<reference evidence="10 11" key="1">
    <citation type="submission" date="2023-09" db="EMBL/GenBank/DDBJ databases">
        <title>Description of three actinobacteria isolated from air of manufacturing shop in a pharmaceutical factory.</title>
        <authorList>
            <person name="Zhang D.-F."/>
        </authorList>
    </citation>
    <scope>NUCLEOTIDE SEQUENCE [LARGE SCALE GENOMIC DNA]</scope>
    <source>
        <strain evidence="10 11">LY-0111</strain>
    </source>
</reference>
<dbReference type="InterPro" id="IPR036259">
    <property type="entry name" value="MFS_trans_sf"/>
</dbReference>
<feature type="transmembrane region" description="Helical" evidence="8">
    <location>
        <begin position="297"/>
        <end position="320"/>
    </location>
</feature>
<dbReference type="InterPro" id="IPR005829">
    <property type="entry name" value="Sugar_transporter_CS"/>
</dbReference>
<evidence type="ECO:0000256" key="7">
    <source>
        <dbReference type="RuleBase" id="RU003346"/>
    </source>
</evidence>
<dbReference type="PROSITE" id="PS50850">
    <property type="entry name" value="MFS"/>
    <property type="match status" value="1"/>
</dbReference>
<evidence type="ECO:0000313" key="10">
    <source>
        <dbReference type="EMBL" id="MDR8019987.1"/>
    </source>
</evidence>
<dbReference type="Proteomes" id="UP001251870">
    <property type="component" value="Unassembled WGS sequence"/>
</dbReference>
<feature type="transmembrane region" description="Helical" evidence="8">
    <location>
        <begin position="91"/>
        <end position="110"/>
    </location>
</feature>
<dbReference type="PRINTS" id="PR00171">
    <property type="entry name" value="SUGRTRNSPORT"/>
</dbReference>
<feature type="domain" description="Major facilitator superfamily (MFS) profile" evidence="9">
    <location>
        <begin position="25"/>
        <end position="452"/>
    </location>
</feature>
<sequence length="479" mass="52301">MAQRTTTNLSPASHRSGRRRSALIIYIFGALGGLNWGYDTGVISAALIYLRQDFNLTSWAEGWVTTGLIIGAVIGAAVGGRLADKYGRWKVLLVTAVLLTLSPPGMAWAPEEFSLFIFRFIAGLGAGLTAVILPVYLSEIAPARIRGRVTGLYALSIVIGQFLGFLIGMVFAPLESWRWMLGFSVFPSILFTVGLLFIWETPRWLVLKGRDDEAMDVLLYDRTQEEAEREYTEIRLTHEAEQASGSRTALEVLREPWVRPILIVGIGIAMLCQFMGINTIIYYAPTVLQNVGFDDQAAIASNLIIGVLNILAIWIALVYTDRWGRKPLMLAGAAGTFLSLGVLALTNLTQPVPDGFGIVGIITLSCIALYVFLFQMSWGGMTWVILGELFPLGIRGPAMALATTLLWFANGVVALSFPPLLEAVGVGWLFAGFSVVCFIALIFTISALPETKGKSLEQIKATFRNTAGMPVIPTPKRMR</sequence>
<dbReference type="InterPro" id="IPR020846">
    <property type="entry name" value="MFS_dom"/>
</dbReference>
<gene>
    <name evidence="10" type="ORF">RIL96_10470</name>
</gene>
<feature type="transmembrane region" description="Helical" evidence="8">
    <location>
        <begin position="62"/>
        <end position="79"/>
    </location>
</feature>
<feature type="transmembrane region" description="Helical" evidence="8">
    <location>
        <begin position="149"/>
        <end position="171"/>
    </location>
</feature>
<proteinExistence type="inferred from homology"/>
<dbReference type="EMBL" id="JAVKGR010000014">
    <property type="protein sequence ID" value="MDR8019987.1"/>
    <property type="molecule type" value="Genomic_DNA"/>
</dbReference>
<comment type="similarity">
    <text evidence="2 7">Belongs to the major facilitator superfamily. Sugar transporter (TC 2.A.1.1) family.</text>
</comment>
<dbReference type="Gene3D" id="1.20.1250.20">
    <property type="entry name" value="MFS general substrate transporter like domains"/>
    <property type="match status" value="1"/>
</dbReference>
<evidence type="ECO:0000256" key="3">
    <source>
        <dbReference type="ARBA" id="ARBA00022448"/>
    </source>
</evidence>
<protein>
    <submittedName>
        <fullName evidence="10">Sugar porter family MFS transporter</fullName>
    </submittedName>
</protein>
<dbReference type="InterPro" id="IPR005828">
    <property type="entry name" value="MFS_sugar_transport-like"/>
</dbReference>
<keyword evidence="4 8" id="KW-0812">Transmembrane</keyword>
<feature type="transmembrane region" description="Helical" evidence="8">
    <location>
        <begin position="116"/>
        <end position="137"/>
    </location>
</feature>
<comment type="subcellular location">
    <subcellularLocation>
        <location evidence="1">Cell membrane</location>
        <topology evidence="1">Multi-pass membrane protein</topology>
    </subcellularLocation>
</comment>
<dbReference type="SUPFAM" id="SSF103473">
    <property type="entry name" value="MFS general substrate transporter"/>
    <property type="match status" value="1"/>
</dbReference>
<name>A0ABU2DTZ8_9MICC</name>
<feature type="transmembrane region" description="Helical" evidence="8">
    <location>
        <begin position="358"/>
        <end position="386"/>
    </location>
</feature>
<keyword evidence="11" id="KW-1185">Reference proteome</keyword>
<evidence type="ECO:0000256" key="6">
    <source>
        <dbReference type="ARBA" id="ARBA00023136"/>
    </source>
</evidence>
<evidence type="ECO:0000259" key="9">
    <source>
        <dbReference type="PROSITE" id="PS50850"/>
    </source>
</evidence>
<evidence type="ECO:0000256" key="8">
    <source>
        <dbReference type="SAM" id="Phobius"/>
    </source>
</evidence>
<keyword evidence="6 8" id="KW-0472">Membrane</keyword>
<evidence type="ECO:0000256" key="1">
    <source>
        <dbReference type="ARBA" id="ARBA00004651"/>
    </source>
</evidence>
<keyword evidence="3 7" id="KW-0813">Transport</keyword>
<dbReference type="NCBIfam" id="TIGR00879">
    <property type="entry name" value="SP"/>
    <property type="match status" value="1"/>
</dbReference>
<dbReference type="PROSITE" id="PS00217">
    <property type="entry name" value="SUGAR_TRANSPORT_2"/>
    <property type="match status" value="1"/>
</dbReference>